<dbReference type="EMBL" id="KZ288306">
    <property type="protein sequence ID" value="PBC28764.1"/>
    <property type="molecule type" value="Genomic_DNA"/>
</dbReference>
<sequence>MDMDMKKSKQTLSSISQHHKPTYQHNLLEFIRVPTLNVQEPKVMRNLDRVDSPENSEGFQSSSESSNLYGLGRFCKSTLGFEYRGSCQLLHSISGVHPLEYSVNIFVGVLEDRFQRLKKHKNGCIDEMMVEP</sequence>
<organism evidence="1 2">
    <name type="scientific">Apis cerana cerana</name>
    <name type="common">Oriental honeybee</name>
    <dbReference type="NCBI Taxonomy" id="94128"/>
    <lineage>
        <taxon>Eukaryota</taxon>
        <taxon>Metazoa</taxon>
        <taxon>Ecdysozoa</taxon>
        <taxon>Arthropoda</taxon>
        <taxon>Hexapoda</taxon>
        <taxon>Insecta</taxon>
        <taxon>Pterygota</taxon>
        <taxon>Neoptera</taxon>
        <taxon>Endopterygota</taxon>
        <taxon>Hymenoptera</taxon>
        <taxon>Apocrita</taxon>
        <taxon>Aculeata</taxon>
        <taxon>Apoidea</taxon>
        <taxon>Anthophila</taxon>
        <taxon>Apidae</taxon>
        <taxon>Apis</taxon>
    </lineage>
</organism>
<keyword evidence="2" id="KW-1185">Reference proteome</keyword>
<dbReference type="Proteomes" id="UP000242457">
    <property type="component" value="Unassembled WGS sequence"/>
</dbReference>
<dbReference type="AlphaFoldDB" id="A0A2A3EBC5"/>
<accession>A0A2A3EBC5</accession>
<proteinExistence type="predicted"/>
<reference evidence="1 2" key="1">
    <citation type="submission" date="2014-07" db="EMBL/GenBank/DDBJ databases">
        <title>Genomic and transcriptomic analysis on Apis cerana provide comprehensive insights into honey bee biology.</title>
        <authorList>
            <person name="Diao Q."/>
            <person name="Sun L."/>
            <person name="Zheng H."/>
            <person name="Zheng H."/>
            <person name="Xu S."/>
            <person name="Wang S."/>
            <person name="Zeng Z."/>
            <person name="Hu F."/>
            <person name="Su S."/>
            <person name="Wu J."/>
        </authorList>
    </citation>
    <scope>NUCLEOTIDE SEQUENCE [LARGE SCALE GENOMIC DNA]</scope>
    <source>
        <tissue evidence="1">Pupae without intestine</tissue>
    </source>
</reference>
<gene>
    <name evidence="1" type="ORF">APICC_00376</name>
</gene>
<protein>
    <submittedName>
        <fullName evidence="1">Uncharacterized protein</fullName>
    </submittedName>
</protein>
<evidence type="ECO:0000313" key="1">
    <source>
        <dbReference type="EMBL" id="PBC28764.1"/>
    </source>
</evidence>
<evidence type="ECO:0000313" key="2">
    <source>
        <dbReference type="Proteomes" id="UP000242457"/>
    </source>
</evidence>
<name>A0A2A3EBC5_APICC</name>